<protein>
    <recommendedName>
        <fullName evidence="11">Lipopolysaccharide heptosyltransferase 1</fullName>
        <ecNumber evidence="10">2.4.99.23</ecNumber>
    </recommendedName>
    <alternativeName>
        <fullName evidence="12">ADP-heptose:lipopolysaccharide heptosyltransferase I</fullName>
    </alternativeName>
</protein>
<keyword evidence="5" id="KW-0328">Glycosyltransferase</keyword>
<name>A0ABR7A2M8_9BURK</name>
<dbReference type="InterPro" id="IPR002201">
    <property type="entry name" value="Glyco_trans_9"/>
</dbReference>
<gene>
    <name evidence="14" type="primary">waaC</name>
    <name evidence="14" type="ORF">H8K43_05680</name>
</gene>
<comment type="similarity">
    <text evidence="9">Belongs to the glycosyltransferase 9 family.</text>
</comment>
<accession>A0ABR7A2M8</accession>
<dbReference type="NCBIfam" id="TIGR02193">
    <property type="entry name" value="heptsyl_trn_I"/>
    <property type="match status" value="1"/>
</dbReference>
<evidence type="ECO:0000256" key="7">
    <source>
        <dbReference type="ARBA" id="ARBA00022985"/>
    </source>
</evidence>
<dbReference type="Pfam" id="PF01075">
    <property type="entry name" value="Glyco_transf_9"/>
    <property type="match status" value="1"/>
</dbReference>
<dbReference type="InterPro" id="IPR011908">
    <property type="entry name" value="LipoPS_heptosylTferase-I"/>
</dbReference>
<evidence type="ECO:0000256" key="4">
    <source>
        <dbReference type="ARBA" id="ARBA00022519"/>
    </source>
</evidence>
<evidence type="ECO:0000256" key="8">
    <source>
        <dbReference type="ARBA" id="ARBA00023136"/>
    </source>
</evidence>
<dbReference type="CDD" id="cd03789">
    <property type="entry name" value="GT9_LPS_heptosyltransferase"/>
    <property type="match status" value="1"/>
</dbReference>
<evidence type="ECO:0000256" key="5">
    <source>
        <dbReference type="ARBA" id="ARBA00022676"/>
    </source>
</evidence>
<keyword evidence="6" id="KW-0808">Transferase</keyword>
<dbReference type="InterPro" id="IPR051199">
    <property type="entry name" value="LPS_LOS_Heptosyltrfase"/>
</dbReference>
<comment type="caution">
    <text evidence="14">The sequence shown here is derived from an EMBL/GenBank/DDBJ whole genome shotgun (WGS) entry which is preliminary data.</text>
</comment>
<keyword evidence="7" id="KW-0448">Lipopolysaccharide biosynthesis</keyword>
<evidence type="ECO:0000256" key="6">
    <source>
        <dbReference type="ARBA" id="ARBA00022679"/>
    </source>
</evidence>
<dbReference type="PANTHER" id="PTHR30160:SF19">
    <property type="entry name" value="LIPOPOLYSACCHARIDE HEPTOSYLTRANSFERASE 1"/>
    <property type="match status" value="1"/>
</dbReference>
<evidence type="ECO:0000256" key="12">
    <source>
        <dbReference type="ARBA" id="ARBA00044330"/>
    </source>
</evidence>
<keyword evidence="15" id="KW-1185">Reference proteome</keyword>
<reference evidence="14 15" key="1">
    <citation type="submission" date="2020-08" db="EMBL/GenBank/DDBJ databases">
        <title>Novel species isolated from subtropical streams in China.</title>
        <authorList>
            <person name="Lu H."/>
        </authorList>
    </citation>
    <scope>NUCLEOTIDE SEQUENCE [LARGE SCALE GENOMIC DNA]</scope>
    <source>
        <strain evidence="14 15">CY22W</strain>
    </source>
</reference>
<comment type="subcellular location">
    <subcellularLocation>
        <location evidence="1">Cell inner membrane</location>
        <topology evidence="1">Peripheral membrane protein</topology>
        <orientation evidence="1">Cytoplasmic side</orientation>
    </subcellularLocation>
</comment>
<proteinExistence type="inferred from homology"/>
<dbReference type="Gene3D" id="3.40.50.2000">
    <property type="entry name" value="Glycogen Phosphorylase B"/>
    <property type="match status" value="2"/>
</dbReference>
<keyword evidence="8" id="KW-0472">Membrane</keyword>
<evidence type="ECO:0000256" key="3">
    <source>
        <dbReference type="ARBA" id="ARBA00022475"/>
    </source>
</evidence>
<keyword evidence="3" id="KW-1003">Cell membrane</keyword>
<dbReference type="Proteomes" id="UP000654304">
    <property type="component" value="Unassembled WGS sequence"/>
</dbReference>
<sequence>MHACPGTHPFFRHRLFLSYSVKILIIRVSSLGDVLHNMPVVSDLLQHFPNASIDWVVEEAYVNLVRLHPGVRRIIPFALRRWRKKLLSSQNRAEMRQFLRALREEQYDLILDTQGLLKTGLLMGWAQTSQNGKKAGLANGTVGSGYEGISRIFHDQSVAVDPYTHAVLRGRLVAAAAAGYTVDRPAVFGIQPPICDAAWMPAHPFVVFFHGTAGAAKKWGRSNWIAVADYLQTLALPVLLPWGNAEEKAEAEAMAAAMPNASVLPALSMQEATLLAYSATLAIGVDTGLTHIAAAYETPTIELYCASPKWKTEGNWSERIINLGDNGEPPTVDVVIQAVQQFRPNISALG</sequence>
<organism evidence="14 15">
    <name type="scientific">Undibacterium curvum</name>
    <dbReference type="NCBI Taxonomy" id="2762294"/>
    <lineage>
        <taxon>Bacteria</taxon>
        <taxon>Pseudomonadati</taxon>
        <taxon>Pseudomonadota</taxon>
        <taxon>Betaproteobacteria</taxon>
        <taxon>Burkholderiales</taxon>
        <taxon>Oxalobacteraceae</taxon>
        <taxon>Undibacterium</taxon>
    </lineage>
</organism>
<keyword evidence="4" id="KW-0997">Cell inner membrane</keyword>
<dbReference type="EC" id="2.4.99.23" evidence="10"/>
<evidence type="ECO:0000256" key="11">
    <source>
        <dbReference type="ARBA" id="ARBA00044190"/>
    </source>
</evidence>
<evidence type="ECO:0000256" key="13">
    <source>
        <dbReference type="ARBA" id="ARBA00049201"/>
    </source>
</evidence>
<dbReference type="PANTHER" id="PTHR30160">
    <property type="entry name" value="TETRAACYLDISACCHARIDE 4'-KINASE-RELATED"/>
    <property type="match status" value="1"/>
</dbReference>
<evidence type="ECO:0000256" key="1">
    <source>
        <dbReference type="ARBA" id="ARBA00004515"/>
    </source>
</evidence>
<evidence type="ECO:0000313" key="14">
    <source>
        <dbReference type="EMBL" id="MBC3931158.1"/>
    </source>
</evidence>
<evidence type="ECO:0000256" key="10">
    <source>
        <dbReference type="ARBA" id="ARBA00044041"/>
    </source>
</evidence>
<dbReference type="EMBL" id="JACOGD010000002">
    <property type="protein sequence ID" value="MBC3931158.1"/>
    <property type="molecule type" value="Genomic_DNA"/>
</dbReference>
<comment type="pathway">
    <text evidence="2">Bacterial outer membrane biogenesis; LPS core biosynthesis.</text>
</comment>
<comment type="catalytic activity">
    <reaction evidence="13">
        <text>an alpha-Kdo-(2-&gt;4)-alpha-Kdo-(2-&gt;6)-lipid A + ADP-L-glycero-beta-D-manno-heptose = an L-alpha-D-Hep-(1-&gt;5)-[alpha-Kdo-(2-&gt;4)]-alpha-Kdo-(2-&gt;6)-lipid A + ADP + H(+)</text>
        <dbReference type="Rhea" id="RHEA:74067"/>
        <dbReference type="ChEBI" id="CHEBI:15378"/>
        <dbReference type="ChEBI" id="CHEBI:61506"/>
        <dbReference type="ChEBI" id="CHEBI:176431"/>
        <dbReference type="ChEBI" id="CHEBI:193068"/>
        <dbReference type="ChEBI" id="CHEBI:456216"/>
        <dbReference type="EC" id="2.4.99.23"/>
    </reaction>
</comment>
<evidence type="ECO:0000256" key="9">
    <source>
        <dbReference type="ARBA" id="ARBA00043995"/>
    </source>
</evidence>
<dbReference type="SUPFAM" id="SSF53756">
    <property type="entry name" value="UDP-Glycosyltransferase/glycogen phosphorylase"/>
    <property type="match status" value="1"/>
</dbReference>
<evidence type="ECO:0000256" key="2">
    <source>
        <dbReference type="ARBA" id="ARBA00004713"/>
    </source>
</evidence>
<evidence type="ECO:0000313" key="15">
    <source>
        <dbReference type="Proteomes" id="UP000654304"/>
    </source>
</evidence>